<gene>
    <name evidence="1" type="ORF">GALMADRAFT_77116</name>
</gene>
<sequence>MRYGGTPFFVSQPGDITQVDGDFSNQKADGTLADVPGQTEPITAAKSRILLVSAVFPLPKMKYPQEKYDEWLKNYLITVTTDVYLYTTPEMGPQFQTLRKSGLKITVDTTYTTPFEIPPLKGKEELYLRIQKKDRERGRRSNMTENYAVRNSKAFFLDSAVRTLKAKGENYEFAFWNDAASFRNPEHQYRDWPSSGRLQEVWEEGSQLTGTAKEDLVFVPVFDAPHTTMSFWSENMGPIDNKFSEGSFFGGTPAAIDWFARTFYAYHDHYLSLEIFIGKDISLINTLFFLFPEHFITVWHNDPDAPAHLALHRTDPEDSFLGQCGSAWHYYQFWLSDTSTKEAMRDLWIRNATRWRLWGWWRSVDKTRCQDTRVLGVVDVLKRQLGAGWRAPGRMVNVPDKLNWT</sequence>
<name>A0A067SQ95_GALM3</name>
<dbReference type="EMBL" id="KL142400">
    <property type="protein sequence ID" value="KDR69864.1"/>
    <property type="molecule type" value="Genomic_DNA"/>
</dbReference>
<dbReference type="OrthoDB" id="411632at2759"/>
<protein>
    <submittedName>
        <fullName evidence="1">Uncharacterized protein</fullName>
    </submittedName>
</protein>
<reference evidence="2" key="1">
    <citation type="journal article" date="2014" name="Proc. Natl. Acad. Sci. U.S.A.">
        <title>Extensive sampling of basidiomycete genomes demonstrates inadequacy of the white-rot/brown-rot paradigm for wood decay fungi.</title>
        <authorList>
            <person name="Riley R."/>
            <person name="Salamov A.A."/>
            <person name="Brown D.W."/>
            <person name="Nagy L.G."/>
            <person name="Floudas D."/>
            <person name="Held B.W."/>
            <person name="Levasseur A."/>
            <person name="Lombard V."/>
            <person name="Morin E."/>
            <person name="Otillar R."/>
            <person name="Lindquist E.A."/>
            <person name="Sun H."/>
            <person name="LaButti K.M."/>
            <person name="Schmutz J."/>
            <person name="Jabbour D."/>
            <person name="Luo H."/>
            <person name="Baker S.E."/>
            <person name="Pisabarro A.G."/>
            <person name="Walton J.D."/>
            <person name="Blanchette R.A."/>
            <person name="Henrissat B."/>
            <person name="Martin F."/>
            <person name="Cullen D."/>
            <person name="Hibbett D.S."/>
            <person name="Grigoriev I.V."/>
        </authorList>
    </citation>
    <scope>NUCLEOTIDE SEQUENCE [LARGE SCALE GENOMIC DNA]</scope>
    <source>
        <strain evidence="2">CBS 339.88</strain>
    </source>
</reference>
<organism evidence="1 2">
    <name type="scientific">Galerina marginata (strain CBS 339.88)</name>
    <dbReference type="NCBI Taxonomy" id="685588"/>
    <lineage>
        <taxon>Eukaryota</taxon>
        <taxon>Fungi</taxon>
        <taxon>Dikarya</taxon>
        <taxon>Basidiomycota</taxon>
        <taxon>Agaricomycotina</taxon>
        <taxon>Agaricomycetes</taxon>
        <taxon>Agaricomycetidae</taxon>
        <taxon>Agaricales</taxon>
        <taxon>Agaricineae</taxon>
        <taxon>Strophariaceae</taxon>
        <taxon>Galerina</taxon>
    </lineage>
</organism>
<evidence type="ECO:0000313" key="2">
    <source>
        <dbReference type="Proteomes" id="UP000027222"/>
    </source>
</evidence>
<dbReference type="HOGENOM" id="CLU_045862_0_0_1"/>
<dbReference type="Proteomes" id="UP000027222">
    <property type="component" value="Unassembled WGS sequence"/>
</dbReference>
<accession>A0A067SQ95</accession>
<proteinExistence type="predicted"/>
<evidence type="ECO:0000313" key="1">
    <source>
        <dbReference type="EMBL" id="KDR69864.1"/>
    </source>
</evidence>
<dbReference type="AlphaFoldDB" id="A0A067SQ95"/>
<keyword evidence="2" id="KW-1185">Reference proteome</keyword>